<sequence length="635" mass="70100">MTITLVTILLYSGHTRSLAFCLWTAQMRASFLPLVVSYQLLLIVGISVTLTSCSQPSPPISHNESADSSPQEFNVPIDESDLMSDAVPREEQPGDWFLDVTSETGINFHHHSGRESQQFTMVETFGSGIAVFDYDLDGLLDIYCVGGGAISSDLAISGIPGRLYRNMGNFRFEDVTAESGLDCTIDYSHGVAVGDVNSDHYPDLFVTCYGRSELFLNKQDGTFQKITEESRLNLDGWHTSAAFADLNQDGHLDLYVAGYLQWKPSRDELCIDPKSGLRDVCMPGIYPDAPDHLFFGQGDETFVEQSEIAGLRKDGKGLGVVIADFDRNHILDIYVANDVVRNHFYLGQKDGTWLDFAVPSGVIGNEFGAPEGSMGVHAADIDRDGWLDIVVTNYEFEENDLYHNEHNGMFTHMTVSLGLAGPCKPYVGFGTLLTDLDMDGWDDLVIVNGHVVYRNRAYSYQQPAFLYRNLEGKRFQDATSSAGPWFSVPHAGRGIAVGDLNNDGGPDLIVSEQDGPVSILKNLYKPQKWIGIQLIGDESRSDVTGATVVVEGVVPELSKTVISGGSYLSHSDNRLLFSLESLDVDRVDITLTWPDQTQERFPLLELKRYHQIKKGTGVNLIKNISAGDDSRARDF</sequence>
<evidence type="ECO:0000313" key="3">
    <source>
        <dbReference type="EMBL" id="TWT60871.1"/>
    </source>
</evidence>
<gene>
    <name evidence="3" type="ORF">Pan54_15990</name>
</gene>
<proteinExistence type="predicted"/>
<dbReference type="SUPFAM" id="SSF69318">
    <property type="entry name" value="Integrin alpha N-terminal domain"/>
    <property type="match status" value="1"/>
</dbReference>
<organism evidence="3 4">
    <name type="scientific">Rubinisphaera italica</name>
    <dbReference type="NCBI Taxonomy" id="2527969"/>
    <lineage>
        <taxon>Bacteria</taxon>
        <taxon>Pseudomonadati</taxon>
        <taxon>Planctomycetota</taxon>
        <taxon>Planctomycetia</taxon>
        <taxon>Planctomycetales</taxon>
        <taxon>Planctomycetaceae</taxon>
        <taxon>Rubinisphaera</taxon>
    </lineage>
</organism>
<dbReference type="InterPro" id="IPR011519">
    <property type="entry name" value="UnbV_ASPIC"/>
</dbReference>
<dbReference type="PANTHER" id="PTHR16026:SF0">
    <property type="entry name" value="CARTILAGE ACIDIC PROTEIN 1"/>
    <property type="match status" value="1"/>
</dbReference>
<dbReference type="InterPro" id="IPR027039">
    <property type="entry name" value="Crtac1"/>
</dbReference>
<protein>
    <submittedName>
        <fullName evidence="3">FG-GAP repeat protein</fullName>
    </submittedName>
</protein>
<evidence type="ECO:0000259" key="2">
    <source>
        <dbReference type="Pfam" id="PF07593"/>
    </source>
</evidence>
<dbReference type="Pfam" id="PF07593">
    <property type="entry name" value="UnbV_ASPIC"/>
    <property type="match status" value="1"/>
</dbReference>
<keyword evidence="1" id="KW-0732">Signal</keyword>
<dbReference type="AlphaFoldDB" id="A0A5C5XEM7"/>
<comment type="caution">
    <text evidence="3">The sequence shown here is derived from an EMBL/GenBank/DDBJ whole genome shotgun (WGS) entry which is preliminary data.</text>
</comment>
<accession>A0A5C5XEM7</accession>
<dbReference type="OrthoDB" id="5287961at2"/>
<evidence type="ECO:0000313" key="4">
    <source>
        <dbReference type="Proteomes" id="UP000316095"/>
    </source>
</evidence>
<dbReference type="EMBL" id="SJPG01000001">
    <property type="protein sequence ID" value="TWT60871.1"/>
    <property type="molecule type" value="Genomic_DNA"/>
</dbReference>
<keyword evidence="4" id="KW-1185">Reference proteome</keyword>
<reference evidence="3 4" key="1">
    <citation type="submission" date="2019-02" db="EMBL/GenBank/DDBJ databases">
        <title>Deep-cultivation of Planctomycetes and their phenomic and genomic characterization uncovers novel biology.</title>
        <authorList>
            <person name="Wiegand S."/>
            <person name="Jogler M."/>
            <person name="Boedeker C."/>
            <person name="Pinto D."/>
            <person name="Vollmers J."/>
            <person name="Rivas-Marin E."/>
            <person name="Kohn T."/>
            <person name="Peeters S.H."/>
            <person name="Heuer A."/>
            <person name="Rast P."/>
            <person name="Oberbeckmann S."/>
            <person name="Bunk B."/>
            <person name="Jeske O."/>
            <person name="Meyerdierks A."/>
            <person name="Storesund J.E."/>
            <person name="Kallscheuer N."/>
            <person name="Luecker S."/>
            <person name="Lage O.M."/>
            <person name="Pohl T."/>
            <person name="Merkel B.J."/>
            <person name="Hornburger P."/>
            <person name="Mueller R.-W."/>
            <person name="Bruemmer F."/>
            <person name="Labrenz M."/>
            <person name="Spormann A.M."/>
            <person name="Op Den Camp H."/>
            <person name="Overmann J."/>
            <person name="Amann R."/>
            <person name="Jetten M.S.M."/>
            <person name="Mascher T."/>
            <person name="Medema M.H."/>
            <person name="Devos D.P."/>
            <person name="Kaster A.-K."/>
            <person name="Ovreas L."/>
            <person name="Rohde M."/>
            <person name="Galperin M.Y."/>
            <person name="Jogler C."/>
        </authorList>
    </citation>
    <scope>NUCLEOTIDE SEQUENCE [LARGE SCALE GENOMIC DNA]</scope>
    <source>
        <strain evidence="3 4">Pan54</strain>
    </source>
</reference>
<dbReference type="Pfam" id="PF13517">
    <property type="entry name" value="FG-GAP_3"/>
    <property type="match status" value="3"/>
</dbReference>
<dbReference type="InterPro" id="IPR028994">
    <property type="entry name" value="Integrin_alpha_N"/>
</dbReference>
<dbReference type="InterPro" id="IPR013517">
    <property type="entry name" value="FG-GAP"/>
</dbReference>
<dbReference type="Proteomes" id="UP000316095">
    <property type="component" value="Unassembled WGS sequence"/>
</dbReference>
<evidence type="ECO:0000256" key="1">
    <source>
        <dbReference type="ARBA" id="ARBA00022729"/>
    </source>
</evidence>
<dbReference type="Gene3D" id="2.130.10.130">
    <property type="entry name" value="Integrin alpha, N-terminal"/>
    <property type="match status" value="2"/>
</dbReference>
<feature type="domain" description="ASPIC/UnbV" evidence="2">
    <location>
        <begin position="545"/>
        <end position="602"/>
    </location>
</feature>
<dbReference type="PANTHER" id="PTHR16026">
    <property type="entry name" value="CARTILAGE ACIDIC PROTEIN 1"/>
    <property type="match status" value="1"/>
</dbReference>
<name>A0A5C5XEM7_9PLAN</name>